<evidence type="ECO:0000256" key="1">
    <source>
        <dbReference type="SAM" id="SignalP"/>
    </source>
</evidence>
<keyword evidence="3" id="KW-1185">Reference proteome</keyword>
<accession>A0A1H6BY67</accession>
<dbReference type="AlphaFoldDB" id="A0A1H6BY67"/>
<dbReference type="Proteomes" id="UP000236728">
    <property type="component" value="Unassembled WGS sequence"/>
</dbReference>
<evidence type="ECO:0000313" key="2">
    <source>
        <dbReference type="EMBL" id="SEG65593.1"/>
    </source>
</evidence>
<feature type="chain" id="PRO_5009294220" evidence="1">
    <location>
        <begin position="18"/>
        <end position="116"/>
    </location>
</feature>
<reference evidence="2 3" key="1">
    <citation type="submission" date="2016-10" db="EMBL/GenBank/DDBJ databases">
        <authorList>
            <person name="de Groot N.N."/>
        </authorList>
    </citation>
    <scope>NUCLEOTIDE SEQUENCE [LARGE SCALE GENOMIC DNA]</scope>
    <source>
        <strain evidence="2 3">DSM 22489</strain>
    </source>
</reference>
<keyword evidence="1" id="KW-0732">Signal</keyword>
<evidence type="ECO:0000313" key="3">
    <source>
        <dbReference type="Proteomes" id="UP000236728"/>
    </source>
</evidence>
<dbReference type="EMBL" id="FNVA01000008">
    <property type="protein sequence ID" value="SEG65593.1"/>
    <property type="molecule type" value="Genomic_DNA"/>
</dbReference>
<gene>
    <name evidence="2" type="ORF">SAMN05421819_4049</name>
</gene>
<dbReference type="RefSeq" id="WP_103934904.1">
    <property type="nucleotide sequence ID" value="NZ_FNVA01000008.1"/>
</dbReference>
<sequence>MKTAALLLSLFAVTLHAAEPCQTFHGRARFYSADGQLRIWHIGTHHEFMPDYRFDDPSWDRVVDRLKNGAESAGAAGNNDLFATFTVCPTEPFRQGAAQTAIVHSMRHPVIVAVPH</sequence>
<proteinExistence type="predicted"/>
<organism evidence="2 3">
    <name type="scientific">Bryocella elongata</name>
    <dbReference type="NCBI Taxonomy" id="863522"/>
    <lineage>
        <taxon>Bacteria</taxon>
        <taxon>Pseudomonadati</taxon>
        <taxon>Acidobacteriota</taxon>
        <taxon>Terriglobia</taxon>
        <taxon>Terriglobales</taxon>
        <taxon>Acidobacteriaceae</taxon>
        <taxon>Bryocella</taxon>
    </lineage>
</organism>
<name>A0A1H6BY67_9BACT</name>
<dbReference type="OrthoDB" id="123069at2"/>
<protein>
    <submittedName>
        <fullName evidence="2">Uncharacterized protein</fullName>
    </submittedName>
</protein>
<feature type="signal peptide" evidence="1">
    <location>
        <begin position="1"/>
        <end position="17"/>
    </location>
</feature>